<evidence type="ECO:0000259" key="20">
    <source>
        <dbReference type="PROSITE" id="PS52020"/>
    </source>
</evidence>
<evidence type="ECO:0000256" key="14">
    <source>
        <dbReference type="ARBA" id="ARBA00023124"/>
    </source>
</evidence>
<keyword evidence="11" id="KW-0547">Nucleotide-binding</keyword>
<evidence type="ECO:0000256" key="13">
    <source>
        <dbReference type="ARBA" id="ARBA00022801"/>
    </source>
</evidence>
<keyword evidence="14" id="KW-0190">Covalent protein-DNA linkage</keyword>
<dbReference type="GO" id="GO:0042025">
    <property type="term" value="C:host cell nucleus"/>
    <property type="evidence" value="ECO:0007669"/>
    <property type="project" value="UniProtKB-SubCell"/>
</dbReference>
<keyword evidence="13" id="KW-0378">Hydrolase</keyword>
<evidence type="ECO:0000256" key="10">
    <source>
        <dbReference type="ARBA" id="ARBA00022723"/>
    </source>
</evidence>
<evidence type="ECO:0000256" key="3">
    <source>
        <dbReference type="ARBA" id="ARBA00008545"/>
    </source>
</evidence>
<dbReference type="InterPro" id="IPR000605">
    <property type="entry name" value="Helicase_SF3_ssDNA/RNA_vir"/>
</dbReference>
<dbReference type="GO" id="GO:0003677">
    <property type="term" value="F:DNA binding"/>
    <property type="evidence" value="ECO:0007669"/>
    <property type="project" value="UniProtKB-KW"/>
</dbReference>
<comment type="similarity">
    <text evidence="3">Belongs to the nanoviruses/circoviruses replication-associated protein family.</text>
</comment>
<proteinExistence type="inferred from homology"/>
<keyword evidence="16" id="KW-0511">Multifunctional enzyme</keyword>
<keyword evidence="15" id="KW-0238">DNA-binding</keyword>
<evidence type="ECO:0000256" key="7">
    <source>
        <dbReference type="ARBA" id="ARBA00022695"/>
    </source>
</evidence>
<evidence type="ECO:0000256" key="12">
    <source>
        <dbReference type="ARBA" id="ARBA00022759"/>
    </source>
</evidence>
<keyword evidence="5" id="KW-1048">Host nucleus</keyword>
<evidence type="ECO:0000256" key="19">
    <source>
        <dbReference type="ARBA" id="ARBA00049360"/>
    </source>
</evidence>
<dbReference type="GO" id="GO:0003723">
    <property type="term" value="F:RNA binding"/>
    <property type="evidence" value="ECO:0007669"/>
    <property type="project" value="InterPro"/>
</dbReference>
<keyword evidence="10" id="KW-0479">Metal-binding</keyword>
<dbReference type="GO" id="GO:0000166">
    <property type="term" value="F:nucleotide binding"/>
    <property type="evidence" value="ECO:0007669"/>
    <property type="project" value="UniProtKB-KW"/>
</dbReference>
<dbReference type="Pfam" id="PF02407">
    <property type="entry name" value="Viral_Rep"/>
    <property type="match status" value="1"/>
</dbReference>
<feature type="domain" description="CRESS-DNA virus Rep endonuclease" evidence="20">
    <location>
        <begin position="50"/>
        <end position="145"/>
    </location>
</feature>
<comment type="catalytic activity">
    <reaction evidence="19">
        <text>ATP + H2O = ADP + phosphate + H(+)</text>
        <dbReference type="Rhea" id="RHEA:13065"/>
        <dbReference type="ChEBI" id="CHEBI:15377"/>
        <dbReference type="ChEBI" id="CHEBI:15378"/>
        <dbReference type="ChEBI" id="CHEBI:30616"/>
        <dbReference type="ChEBI" id="CHEBI:43474"/>
        <dbReference type="ChEBI" id="CHEBI:456216"/>
    </reaction>
</comment>
<evidence type="ECO:0000256" key="18">
    <source>
        <dbReference type="ARBA" id="ARBA00032243"/>
    </source>
</evidence>
<comment type="subcellular location">
    <subcellularLocation>
        <location evidence="2">Host nucleus</location>
    </subcellularLocation>
</comment>
<dbReference type="GO" id="GO:0016787">
    <property type="term" value="F:hydrolase activity"/>
    <property type="evidence" value="ECO:0007669"/>
    <property type="project" value="UniProtKB-KW"/>
</dbReference>
<dbReference type="InterPro" id="IPR027417">
    <property type="entry name" value="P-loop_NTPase"/>
</dbReference>
<dbReference type="GO" id="GO:0006260">
    <property type="term" value="P:DNA replication"/>
    <property type="evidence" value="ECO:0007669"/>
    <property type="project" value="UniProtKB-KW"/>
</dbReference>
<evidence type="ECO:0000256" key="4">
    <source>
        <dbReference type="ARBA" id="ARBA00014531"/>
    </source>
</evidence>
<dbReference type="GO" id="GO:0016779">
    <property type="term" value="F:nucleotidyltransferase activity"/>
    <property type="evidence" value="ECO:0007669"/>
    <property type="project" value="UniProtKB-KW"/>
</dbReference>
<reference evidence="21" key="1">
    <citation type="submission" date="2020-10" db="EMBL/GenBank/DDBJ databases">
        <title>CRESS DNA virus dark matter in the feces of wild birds.</title>
        <authorList>
            <person name="Yang S."/>
            <person name="Zhang W."/>
        </authorList>
    </citation>
    <scope>NUCLEOTIDE SEQUENCE</scope>
    <source>
        <strain evidence="21">Bfb129usv11</strain>
    </source>
</reference>
<accession>A0A8A4XCY5</accession>
<evidence type="ECO:0000256" key="9">
    <source>
        <dbReference type="ARBA" id="ARBA00022722"/>
    </source>
</evidence>
<keyword evidence="6" id="KW-0808">Transferase</keyword>
<dbReference type="GO" id="GO:0004519">
    <property type="term" value="F:endonuclease activity"/>
    <property type="evidence" value="ECO:0007669"/>
    <property type="project" value="UniProtKB-KW"/>
</dbReference>
<dbReference type="InterPro" id="IPR049912">
    <property type="entry name" value="CRESS_DNA_REP"/>
</dbReference>
<evidence type="ECO:0000256" key="16">
    <source>
        <dbReference type="ARBA" id="ARBA00023268"/>
    </source>
</evidence>
<evidence type="ECO:0000313" key="21">
    <source>
        <dbReference type="EMBL" id="QTE03480.1"/>
    </source>
</evidence>
<dbReference type="EMBL" id="MW182818">
    <property type="protein sequence ID" value="QTE03480.1"/>
    <property type="molecule type" value="Genomic_DNA"/>
</dbReference>
<comment type="cofactor">
    <cofactor evidence="1">
        <name>Mn(2+)</name>
        <dbReference type="ChEBI" id="CHEBI:29035"/>
    </cofactor>
</comment>
<keyword evidence="8" id="KW-0235">DNA replication</keyword>
<evidence type="ECO:0000256" key="17">
    <source>
        <dbReference type="ARBA" id="ARBA00030754"/>
    </source>
</evidence>
<evidence type="ECO:0000256" key="6">
    <source>
        <dbReference type="ARBA" id="ARBA00022679"/>
    </source>
</evidence>
<sequence>MVLHPNILECSLPLPIPVGLNARSSQTGKRKTLSGSLILKNSLSVRLPTMSQSKYWCYTVNNYTEEQFEAFKLVPSHYHVFGREVGEAGTPHLQGYIEFEKAVRMAQVKALLGTDRVHLELRKAKAHQAAAYCRKDGIFHEYGAIPVEPAEKVDSKARWLKVLRACQAGDWSWVETNEPYLWLLQEKRIRSHYKCPRSIEFLDNEWIYGPTGTGKSRSARERYPDAYIKDASSHWWDGYNGEDVVIIDDLDKYHVKQGYYLKVWADHYAFPAQIKGGQQMIRPKKIIVTSNYSPAEIWQDSTTVDPIKRRFKMVHMTGGDFFIPAPTPLFNFPSLDVPPLDEDENMDSQEFVRAGDLSLSQIYEF</sequence>
<dbReference type="Gene3D" id="3.40.1310.20">
    <property type="match status" value="1"/>
</dbReference>
<evidence type="ECO:0000256" key="5">
    <source>
        <dbReference type="ARBA" id="ARBA00022562"/>
    </source>
</evidence>
<dbReference type="GO" id="GO:0003724">
    <property type="term" value="F:RNA helicase activity"/>
    <property type="evidence" value="ECO:0007669"/>
    <property type="project" value="InterPro"/>
</dbReference>
<name>A0A8A4XCY5_9VIRU</name>
<dbReference type="GO" id="GO:0046872">
    <property type="term" value="F:metal ion binding"/>
    <property type="evidence" value="ECO:0007669"/>
    <property type="project" value="UniProtKB-KW"/>
</dbReference>
<keyword evidence="12" id="KW-0255">Endonuclease</keyword>
<evidence type="ECO:0000256" key="1">
    <source>
        <dbReference type="ARBA" id="ARBA00001936"/>
    </source>
</evidence>
<dbReference type="SUPFAM" id="SSF52540">
    <property type="entry name" value="P-loop containing nucleoside triphosphate hydrolases"/>
    <property type="match status" value="1"/>
</dbReference>
<dbReference type="PROSITE" id="PS52020">
    <property type="entry name" value="CRESS_DNA_REP"/>
    <property type="match status" value="1"/>
</dbReference>
<organism evidence="21">
    <name type="scientific">Emberiza spodocephala CRESS-DNA-virus sp</name>
    <dbReference type="NCBI Taxonomy" id="2815033"/>
    <lineage>
        <taxon>Viruses</taxon>
        <taxon>Monodnaviria</taxon>
        <taxon>Shotokuvirae</taxon>
        <taxon>Cressdnaviricota</taxon>
    </lineage>
</organism>
<evidence type="ECO:0000256" key="11">
    <source>
        <dbReference type="ARBA" id="ARBA00022741"/>
    </source>
</evidence>
<dbReference type="Gene3D" id="3.40.50.300">
    <property type="entry name" value="P-loop containing nucleotide triphosphate hydrolases"/>
    <property type="match status" value="1"/>
</dbReference>
<protein>
    <recommendedName>
        <fullName evidence="4">Replication-associated protein</fullName>
    </recommendedName>
    <alternativeName>
        <fullName evidence="17">ATP-dependent helicase Rep</fullName>
    </alternativeName>
    <alternativeName>
        <fullName evidence="18">RepP</fullName>
    </alternativeName>
</protein>
<evidence type="ECO:0000256" key="2">
    <source>
        <dbReference type="ARBA" id="ARBA00004147"/>
    </source>
</evidence>
<dbReference type="Pfam" id="PF00910">
    <property type="entry name" value="RNA_helicase"/>
    <property type="match status" value="1"/>
</dbReference>
<keyword evidence="9" id="KW-0540">Nuclease</keyword>
<evidence type="ECO:0000256" key="15">
    <source>
        <dbReference type="ARBA" id="ARBA00023125"/>
    </source>
</evidence>
<evidence type="ECO:0000256" key="8">
    <source>
        <dbReference type="ARBA" id="ARBA00022705"/>
    </source>
</evidence>
<keyword evidence="7" id="KW-0548">Nucleotidyltransferase</keyword>